<dbReference type="AlphaFoldDB" id="A0A0E9U9Z1"/>
<protein>
    <submittedName>
        <fullName evidence="1">Uncharacterized protein</fullName>
    </submittedName>
</protein>
<name>A0A0E9U9Z1_ANGAN</name>
<reference evidence="1" key="1">
    <citation type="submission" date="2014-11" db="EMBL/GenBank/DDBJ databases">
        <authorList>
            <person name="Amaro Gonzalez C."/>
        </authorList>
    </citation>
    <scope>NUCLEOTIDE SEQUENCE</scope>
</reference>
<reference evidence="1" key="2">
    <citation type="journal article" date="2015" name="Fish Shellfish Immunol.">
        <title>Early steps in the European eel (Anguilla anguilla)-Vibrio vulnificus interaction in the gills: Role of the RtxA13 toxin.</title>
        <authorList>
            <person name="Callol A."/>
            <person name="Pajuelo D."/>
            <person name="Ebbesson L."/>
            <person name="Teles M."/>
            <person name="MacKenzie S."/>
            <person name="Amaro C."/>
        </authorList>
    </citation>
    <scope>NUCLEOTIDE SEQUENCE</scope>
</reference>
<proteinExistence type="predicted"/>
<accession>A0A0E9U9Z1</accession>
<organism evidence="1">
    <name type="scientific">Anguilla anguilla</name>
    <name type="common">European freshwater eel</name>
    <name type="synonym">Muraena anguilla</name>
    <dbReference type="NCBI Taxonomy" id="7936"/>
    <lineage>
        <taxon>Eukaryota</taxon>
        <taxon>Metazoa</taxon>
        <taxon>Chordata</taxon>
        <taxon>Craniata</taxon>
        <taxon>Vertebrata</taxon>
        <taxon>Euteleostomi</taxon>
        <taxon>Actinopterygii</taxon>
        <taxon>Neopterygii</taxon>
        <taxon>Teleostei</taxon>
        <taxon>Anguilliformes</taxon>
        <taxon>Anguillidae</taxon>
        <taxon>Anguilla</taxon>
    </lineage>
</organism>
<dbReference type="EMBL" id="GBXM01046592">
    <property type="protein sequence ID" value="JAH61985.1"/>
    <property type="molecule type" value="Transcribed_RNA"/>
</dbReference>
<sequence>MLVESCKSWRIYFSLYHGRASLEKKYVTASHCFSEAINRRYV</sequence>
<evidence type="ECO:0000313" key="1">
    <source>
        <dbReference type="EMBL" id="JAH61985.1"/>
    </source>
</evidence>